<dbReference type="OrthoDB" id="67700at2759"/>
<evidence type="ECO:0000313" key="8">
    <source>
        <dbReference type="Proteomes" id="UP000494165"/>
    </source>
</evidence>
<feature type="domain" description="MHD1" evidence="6">
    <location>
        <begin position="682"/>
        <end position="800"/>
    </location>
</feature>
<dbReference type="Gene3D" id="1.10.357.50">
    <property type="match status" value="1"/>
</dbReference>
<feature type="domain" description="C2" evidence="5">
    <location>
        <begin position="1025"/>
        <end position="1152"/>
    </location>
</feature>
<organism evidence="7 8">
    <name type="scientific">Cloeon dipterum</name>
    <dbReference type="NCBI Taxonomy" id="197152"/>
    <lineage>
        <taxon>Eukaryota</taxon>
        <taxon>Metazoa</taxon>
        <taxon>Ecdysozoa</taxon>
        <taxon>Arthropoda</taxon>
        <taxon>Hexapoda</taxon>
        <taxon>Insecta</taxon>
        <taxon>Pterygota</taxon>
        <taxon>Palaeoptera</taxon>
        <taxon>Ephemeroptera</taxon>
        <taxon>Pisciforma</taxon>
        <taxon>Baetidae</taxon>
        <taxon>Cloeon</taxon>
    </lineage>
</organism>
<keyword evidence="4" id="KW-0268">Exocytosis</keyword>
<dbReference type="GO" id="GO:0005770">
    <property type="term" value="C:late endosome"/>
    <property type="evidence" value="ECO:0007669"/>
    <property type="project" value="UniProtKB-SubCell"/>
</dbReference>
<dbReference type="PANTHER" id="PTHR45999:SF4">
    <property type="entry name" value="UNC-13-4A, ISOFORM B"/>
    <property type="match status" value="1"/>
</dbReference>
<dbReference type="Pfam" id="PF06292">
    <property type="entry name" value="MUN"/>
    <property type="match status" value="1"/>
</dbReference>
<dbReference type="InterPro" id="IPR000008">
    <property type="entry name" value="C2_dom"/>
</dbReference>
<dbReference type="GO" id="GO:0055037">
    <property type="term" value="C:recycling endosome"/>
    <property type="evidence" value="ECO:0007669"/>
    <property type="project" value="UniProtKB-SubCell"/>
</dbReference>
<protein>
    <recommendedName>
        <fullName evidence="9">C2 domain-containing protein</fullName>
    </recommendedName>
</protein>
<reference evidence="7 8" key="1">
    <citation type="submission" date="2020-04" db="EMBL/GenBank/DDBJ databases">
        <authorList>
            <person name="Alioto T."/>
            <person name="Alioto T."/>
            <person name="Gomez Garrido J."/>
        </authorList>
    </citation>
    <scope>NUCLEOTIDE SEQUENCE [LARGE SCALE GENOMIC DNA]</scope>
</reference>
<accession>A0A8S1D2P7</accession>
<dbReference type="Proteomes" id="UP000494165">
    <property type="component" value="Unassembled WGS sequence"/>
</dbReference>
<dbReference type="PANTHER" id="PTHR45999">
    <property type="entry name" value="UNC-13-4A, ISOFORM B"/>
    <property type="match status" value="1"/>
</dbReference>
<evidence type="ECO:0000256" key="4">
    <source>
        <dbReference type="ARBA" id="ARBA00022483"/>
    </source>
</evidence>
<evidence type="ECO:0000256" key="2">
    <source>
        <dbReference type="ARBA" id="ARBA00004603"/>
    </source>
</evidence>
<dbReference type="GO" id="GO:0006887">
    <property type="term" value="P:exocytosis"/>
    <property type="evidence" value="ECO:0007669"/>
    <property type="project" value="UniProtKB-KW"/>
</dbReference>
<evidence type="ECO:0000313" key="7">
    <source>
        <dbReference type="EMBL" id="CAB3376346.1"/>
    </source>
</evidence>
<dbReference type="PROSITE" id="PS51258">
    <property type="entry name" value="MHD1"/>
    <property type="match status" value="1"/>
</dbReference>
<evidence type="ECO:0000259" key="6">
    <source>
        <dbReference type="PROSITE" id="PS51258"/>
    </source>
</evidence>
<proteinExistence type="inferred from homology"/>
<dbReference type="InterPro" id="IPR052095">
    <property type="entry name" value="UNC-13_domain"/>
</dbReference>
<keyword evidence="8" id="KW-1185">Reference proteome</keyword>
<comment type="subcellular location">
    <subcellularLocation>
        <location evidence="2">Late endosome</location>
    </subcellularLocation>
    <subcellularLocation>
        <location evidence="1">Recycling endosome</location>
    </subcellularLocation>
</comment>
<evidence type="ECO:0008006" key="9">
    <source>
        <dbReference type="Google" id="ProtNLM"/>
    </source>
</evidence>
<dbReference type="PROSITE" id="PS50004">
    <property type="entry name" value="C2"/>
    <property type="match status" value="1"/>
</dbReference>
<gene>
    <name evidence="7" type="ORF">CLODIP_2_CD03737</name>
</gene>
<dbReference type="InterPro" id="IPR010439">
    <property type="entry name" value="MUN_dom"/>
</dbReference>
<comment type="caution">
    <text evidence="7">The sequence shown here is derived from an EMBL/GenBank/DDBJ whole genome shotgun (WGS) entry which is preliminary data.</text>
</comment>
<name>A0A8S1D2P7_9INSE</name>
<dbReference type="Pfam" id="PF00168">
    <property type="entry name" value="C2"/>
    <property type="match status" value="2"/>
</dbReference>
<evidence type="ECO:0000256" key="3">
    <source>
        <dbReference type="ARBA" id="ARBA00005823"/>
    </source>
</evidence>
<dbReference type="SUPFAM" id="SSF49562">
    <property type="entry name" value="C2 domain (Calcium/lipid-binding domain, CaLB)"/>
    <property type="match status" value="2"/>
</dbReference>
<dbReference type="AlphaFoldDB" id="A0A8S1D2P7"/>
<dbReference type="SMART" id="SM00239">
    <property type="entry name" value="C2"/>
    <property type="match status" value="2"/>
</dbReference>
<dbReference type="InterPro" id="IPR035892">
    <property type="entry name" value="C2_domain_sf"/>
</dbReference>
<dbReference type="Gene3D" id="2.60.40.150">
    <property type="entry name" value="C2 domain"/>
    <property type="match status" value="2"/>
</dbReference>
<dbReference type="EMBL" id="CADEPI010000127">
    <property type="protein sequence ID" value="CAB3376346.1"/>
    <property type="molecule type" value="Genomic_DNA"/>
</dbReference>
<evidence type="ECO:0000256" key="1">
    <source>
        <dbReference type="ARBA" id="ARBA00004172"/>
    </source>
</evidence>
<sequence>MNPPLPGSIDFVLEDGAAPALPPPPSPLHARLLGVAAQHQPDDRKLSAMELNMDEMLSAGERVLNGGLEDEEQPAAVNGTDSELPLPPVETPHQGRESILMSELGKEGMDVLAGLIRSEPVVNCDKAAAEDGADGKSNAESHSLTINEFTEEQLYCELLYQTHHPLGNDVSDANQGQIFDFLKTAFRIDDKKHEEKKNEAKIKDKPDVKLNLEIIEVRDLKSSETSGTSAVYYLKNQPDNKAESDVQHDKKIPVWNEKGSLPISDKENDALIVEIWKYAEEVPNASPSSNKTVKDKIGTLKNMAKGLVLNSKNADRKCSGIAEILIKDIPSGAMDEWIPLKKEQKKARGEVHVLLSLGTSRDVQVGCKEHRRLVRVLVRSELENRAKAPFTWDGRLSDTAEQVLTQHRAHASLDESHVQLARWAGFCDQHEETPFNFHVLEAMLKKLTTTQDGAHRTFANHEAKVFWDANRNLLPTCLKFIRFLFKMSNSYGNAMEAQLSSMLRILAILIEIKPPEDIDMFPSYKYTWLKTDHGHNSKLKRKVLDAIKHSAREWIEERFAKIEFGEEEKEDNPQCWAILSKYKDGGVAKRKIKVQEIANPKALLSCYNNEIPGLKECVLSSSFHDEQFKCLDIQYSKVVLQVFDNKVNQVVRPLVLSICNSLKKYDPKDKEPDPQNKSTDLVCLYFTLKNFNEFEDTYFHGEKVKCSDFHNWFARGVSQWLDITLLKAMNMIKAAVELDQLEPLDDVKFSSSAVDVLGIFDMLEKDLRALKWPDEKDEFPLMAKLVKSITACTKHYADQIRQKVVKVTDLPGDYEIQLCTAINNIEHILVEGLEPLMKKLNVEALFMTLTKIRSHIPECHKGLKVLSRVVDAAENADQKMMEIVQEVSEKILKVVRENQSLSPTRFMSPISPINIHLGVLKRQLSKHNYHRAITFIWESIVELIKQIVDTTHMEDKPPGFYKNLKKSLEFFESAFSRESLAFKNGELLEATKTILETLSKNSIDPVHKFYLERLVVQGKVDDYDKRGQINVLLQFQEKSLKIEILNVRNLRTRSKEGDCSPYVRIDLIPKQNFPDSNKKLKTKIQKRSLKNCATFEEYFEIAMADGSENMENALVHLVVKDYNRFGHNMVIGETLVRFDKINRDYANKAFADVPQMELPLIDLVDVPQDLVRIKKSKTCDTVTDLDTIATNESTGTLN</sequence>
<dbReference type="CDD" id="cd00030">
    <property type="entry name" value="C2"/>
    <property type="match status" value="1"/>
</dbReference>
<comment type="similarity">
    <text evidence="3">Belongs to the unc-13 family.</text>
</comment>
<dbReference type="GO" id="GO:0099503">
    <property type="term" value="C:secretory vesicle"/>
    <property type="evidence" value="ECO:0007669"/>
    <property type="project" value="TreeGrafter"/>
</dbReference>
<evidence type="ECO:0000259" key="5">
    <source>
        <dbReference type="PROSITE" id="PS50004"/>
    </source>
</evidence>
<dbReference type="InterPro" id="IPR014770">
    <property type="entry name" value="Munc13_1"/>
</dbReference>